<comment type="similarity">
    <text evidence="4">Belongs to the TRAFAC class dynamin-like GTPase superfamily. GB1/RHD3 GTPase family.</text>
</comment>
<evidence type="ECO:0000256" key="5">
    <source>
        <dbReference type="SAM" id="Phobius"/>
    </source>
</evidence>
<organism evidence="8 9">
    <name type="scientific">Tieghemostelium lacteum</name>
    <name type="common">Slime mold</name>
    <name type="synonym">Dictyostelium lacteum</name>
    <dbReference type="NCBI Taxonomy" id="361077"/>
    <lineage>
        <taxon>Eukaryota</taxon>
        <taxon>Amoebozoa</taxon>
        <taxon>Evosea</taxon>
        <taxon>Eumycetozoa</taxon>
        <taxon>Dictyostelia</taxon>
        <taxon>Dictyosteliales</taxon>
        <taxon>Raperosteliaceae</taxon>
        <taxon>Tieghemostelium</taxon>
    </lineage>
</organism>
<feature type="chain" id="PRO_5007593494" evidence="6">
    <location>
        <begin position="20"/>
        <end position="776"/>
    </location>
</feature>
<protein>
    <submittedName>
        <fullName evidence="8">Guanylate-binding protein</fullName>
    </submittedName>
</protein>
<sequence length="776" mass="89363">MNNLILIVTLVMLIGSTQCSIDKVSEIFKPTQLLYPDSNHQQILINQTSLGMLNSLIDSDLSILGVVGSFHSGKSFLLNQLMGTTDKFVVGPTVHPETKGIWIMASNIQYQGKEHTLLLLDTEGFYSSNVSETYDAKIFAITTLLSSHLLYNSVKIIDQSELEYLELLSRRTQLFALKSQIKSSRDNGIDLRDILNFPSLTWVVQDFFQDIEYATPNEWLHSLLSSRSRDSDSSLSIGEIFPSIDCHTLFIPSGDKKTLRHLDKSSISDLNPTYLRELYVLKDHIFNSLKPKMSGPSVSSLLKLLVDVANGNKFPSVPSIWSGFIREQQHSAHSDAVIGYRDKMDIFRITDPPMNDEQLNSLQKSAASYAGDLYKQLLFGLSEAYNPGLKALEDSISSLYDQFQKENQERIKGHCLKLYQNNFRQFQRAVTDISIPMDSKELTVLIDQLSSEAIGMYRQDAIIYEKTNHYTTLYSQLSNDLERVTAVRLLQNKNELESILTKTSILLKEMFKERFNHITLPIPKKELSKLYKEVKEELEDEFKKKTMVAKKESFYTQFLDSLEMDFIKLYNGYLDKNEEEIASKARLTADLYIHNFKKTFPTDLPIWDEEYLSSQLETNKKIYFEKFKSEFKDYAKSESYLAVEEYVFTLMNTLANQRILDNIQQAKIHVTDVLNRQKQSLIAKRKEYILLESYKSFIMKEVEMVLANKIESKKLRDKVINSFIENDLKHEIQHLWTISLWNTGCIATVVSVILFFILKATNRKSTSTSLSHYKSY</sequence>
<evidence type="ECO:0000313" key="9">
    <source>
        <dbReference type="Proteomes" id="UP000076078"/>
    </source>
</evidence>
<reference evidence="8 9" key="1">
    <citation type="submission" date="2015-12" db="EMBL/GenBank/DDBJ databases">
        <title>Dictyostelia acquired genes for synthesis and detection of signals that induce cell-type specialization by lateral gene transfer from prokaryotes.</title>
        <authorList>
            <person name="Gloeckner G."/>
            <person name="Schaap P."/>
        </authorList>
    </citation>
    <scope>NUCLEOTIDE SEQUENCE [LARGE SCALE GENOMIC DNA]</scope>
    <source>
        <strain evidence="8 9">TK</strain>
    </source>
</reference>
<dbReference type="PROSITE" id="PS51715">
    <property type="entry name" value="G_GB1_RHD3"/>
    <property type="match status" value="1"/>
</dbReference>
<dbReference type="CDD" id="cd01851">
    <property type="entry name" value="GBP"/>
    <property type="match status" value="1"/>
</dbReference>
<dbReference type="InterPro" id="IPR030386">
    <property type="entry name" value="G_GB1_RHD3_dom"/>
</dbReference>
<proteinExistence type="inferred from homology"/>
<evidence type="ECO:0000256" key="3">
    <source>
        <dbReference type="ARBA" id="ARBA00023134"/>
    </source>
</evidence>
<evidence type="ECO:0000259" key="7">
    <source>
        <dbReference type="PROSITE" id="PS51715"/>
    </source>
</evidence>
<keyword evidence="6" id="KW-0732">Signal</keyword>
<feature type="signal peptide" evidence="6">
    <location>
        <begin position="1"/>
        <end position="19"/>
    </location>
</feature>
<feature type="domain" description="GB1/RHD3-type G" evidence="7">
    <location>
        <begin position="58"/>
        <end position="210"/>
    </location>
</feature>
<dbReference type="FunCoup" id="A0A152A1H2">
    <property type="interactions" value="1"/>
</dbReference>
<dbReference type="AlphaFoldDB" id="A0A152A1H2"/>
<dbReference type="SUPFAM" id="SSF52540">
    <property type="entry name" value="P-loop containing nucleoside triphosphate hydrolases"/>
    <property type="match status" value="1"/>
</dbReference>
<dbReference type="GO" id="GO:0005525">
    <property type="term" value="F:GTP binding"/>
    <property type="evidence" value="ECO:0007669"/>
    <property type="project" value="UniProtKB-KW"/>
</dbReference>
<evidence type="ECO:0000256" key="2">
    <source>
        <dbReference type="ARBA" id="ARBA00022801"/>
    </source>
</evidence>
<dbReference type="SUPFAM" id="SSF48340">
    <property type="entry name" value="Interferon-induced guanylate-binding protein 1 (GBP1), C-terminal domain"/>
    <property type="match status" value="1"/>
</dbReference>
<gene>
    <name evidence="8" type="ORF">DLAC_03887</name>
</gene>
<evidence type="ECO:0000313" key="8">
    <source>
        <dbReference type="EMBL" id="KYQ99920.1"/>
    </source>
</evidence>
<dbReference type="Proteomes" id="UP000076078">
    <property type="component" value="Unassembled WGS sequence"/>
</dbReference>
<keyword evidence="1" id="KW-0547">Nucleotide-binding</keyword>
<keyword evidence="5" id="KW-0812">Transmembrane</keyword>
<dbReference type="GO" id="GO:0003924">
    <property type="term" value="F:GTPase activity"/>
    <property type="evidence" value="ECO:0007669"/>
    <property type="project" value="InterPro"/>
</dbReference>
<dbReference type="EMBL" id="LODT01000020">
    <property type="protein sequence ID" value="KYQ99920.1"/>
    <property type="molecule type" value="Genomic_DNA"/>
</dbReference>
<keyword evidence="5" id="KW-1133">Transmembrane helix</keyword>
<dbReference type="OMA" id="QMSKAKW"/>
<evidence type="ECO:0000256" key="6">
    <source>
        <dbReference type="SAM" id="SignalP"/>
    </source>
</evidence>
<dbReference type="InterPro" id="IPR036543">
    <property type="entry name" value="Guanylate-bd_C_sf"/>
</dbReference>
<evidence type="ECO:0000256" key="1">
    <source>
        <dbReference type="ARBA" id="ARBA00022741"/>
    </source>
</evidence>
<dbReference type="Gene3D" id="3.40.50.300">
    <property type="entry name" value="P-loop containing nucleotide triphosphate hydrolases"/>
    <property type="match status" value="1"/>
</dbReference>
<feature type="transmembrane region" description="Helical" evidence="5">
    <location>
        <begin position="735"/>
        <end position="758"/>
    </location>
</feature>
<keyword evidence="9" id="KW-1185">Reference proteome</keyword>
<keyword evidence="2" id="KW-0378">Hydrolase</keyword>
<name>A0A152A1H2_TIELA</name>
<dbReference type="OrthoDB" id="2135133at2759"/>
<evidence type="ECO:0000256" key="4">
    <source>
        <dbReference type="PROSITE-ProRule" id="PRU01052"/>
    </source>
</evidence>
<dbReference type="InterPro" id="IPR015894">
    <property type="entry name" value="Guanylate-bd_N"/>
</dbReference>
<accession>A0A152A1H2</accession>
<dbReference type="Gene3D" id="1.20.1000.10">
    <property type="entry name" value="Guanylate-binding protein, C-terminal domain"/>
    <property type="match status" value="1"/>
</dbReference>
<dbReference type="Pfam" id="PF02263">
    <property type="entry name" value="GBP"/>
    <property type="match status" value="1"/>
</dbReference>
<comment type="caution">
    <text evidence="8">The sequence shown here is derived from an EMBL/GenBank/DDBJ whole genome shotgun (WGS) entry which is preliminary data.</text>
</comment>
<dbReference type="PANTHER" id="PTHR10751">
    <property type="entry name" value="GUANYLATE BINDING PROTEIN"/>
    <property type="match status" value="1"/>
</dbReference>
<keyword evidence="5" id="KW-0472">Membrane</keyword>
<dbReference type="InParanoid" id="A0A152A1H2"/>
<keyword evidence="3" id="KW-0342">GTP-binding</keyword>
<dbReference type="STRING" id="361077.A0A152A1H2"/>
<dbReference type="InterPro" id="IPR027417">
    <property type="entry name" value="P-loop_NTPase"/>
</dbReference>